<accession>A0A5C5ZH31</accession>
<organism evidence="1 2">
    <name type="scientific">Neorhodopirellula pilleata</name>
    <dbReference type="NCBI Taxonomy" id="2714738"/>
    <lineage>
        <taxon>Bacteria</taxon>
        <taxon>Pseudomonadati</taxon>
        <taxon>Planctomycetota</taxon>
        <taxon>Planctomycetia</taxon>
        <taxon>Pirellulales</taxon>
        <taxon>Pirellulaceae</taxon>
        <taxon>Neorhodopirellula</taxon>
    </lineage>
</organism>
<protein>
    <submittedName>
        <fullName evidence="1">Uncharacterized protein</fullName>
    </submittedName>
</protein>
<keyword evidence="2" id="KW-1185">Reference proteome</keyword>
<dbReference type="EMBL" id="SJPM01000033">
    <property type="protein sequence ID" value="TWT86430.1"/>
    <property type="molecule type" value="Genomic_DNA"/>
</dbReference>
<evidence type="ECO:0000313" key="2">
    <source>
        <dbReference type="Proteomes" id="UP000316213"/>
    </source>
</evidence>
<dbReference type="AlphaFoldDB" id="A0A5C5ZH31"/>
<dbReference type="Proteomes" id="UP000316213">
    <property type="component" value="Unassembled WGS sequence"/>
</dbReference>
<comment type="caution">
    <text evidence="1">The sequence shown here is derived from an EMBL/GenBank/DDBJ whole genome shotgun (WGS) entry which is preliminary data.</text>
</comment>
<name>A0A5C5ZH31_9BACT</name>
<sequence length="272" mass="30292">MGCVRFKVQRAGGRNRDLASVRVDFKVVVGVGQAKREAGQDFAGVPFDDVGSALIVRHVLPLTVWTDRKVVFPSRPIRFGGSPVGVEAVLSRRAGRELFTLAGSIEEVPITLTRRVSTAQQHIAANLLCKVLHQRILIRRADRSKLTGHTVDGGGGRRVNRVQGRRDGVDQPIKLVRRRIVRQRRIVTQNLRHRQWHFDDADVRHQHALARVVGDFGKADRGRVVGGEERQRTGFPDDAVGKVVIAGSRIVREILRLAIRRHAQCLRTAGVP</sequence>
<proteinExistence type="predicted"/>
<gene>
    <name evidence="1" type="ORF">Pla100_60550</name>
</gene>
<evidence type="ECO:0000313" key="1">
    <source>
        <dbReference type="EMBL" id="TWT86430.1"/>
    </source>
</evidence>
<reference evidence="1 2" key="1">
    <citation type="submission" date="2019-02" db="EMBL/GenBank/DDBJ databases">
        <title>Deep-cultivation of Planctomycetes and their phenomic and genomic characterization uncovers novel biology.</title>
        <authorList>
            <person name="Wiegand S."/>
            <person name="Jogler M."/>
            <person name="Boedeker C."/>
            <person name="Pinto D."/>
            <person name="Vollmers J."/>
            <person name="Rivas-Marin E."/>
            <person name="Kohn T."/>
            <person name="Peeters S.H."/>
            <person name="Heuer A."/>
            <person name="Rast P."/>
            <person name="Oberbeckmann S."/>
            <person name="Bunk B."/>
            <person name="Jeske O."/>
            <person name="Meyerdierks A."/>
            <person name="Storesund J.E."/>
            <person name="Kallscheuer N."/>
            <person name="Luecker S."/>
            <person name="Lage O.M."/>
            <person name="Pohl T."/>
            <person name="Merkel B.J."/>
            <person name="Hornburger P."/>
            <person name="Mueller R.-W."/>
            <person name="Bruemmer F."/>
            <person name="Labrenz M."/>
            <person name="Spormann A.M."/>
            <person name="Op Den Camp H."/>
            <person name="Overmann J."/>
            <person name="Amann R."/>
            <person name="Jetten M.S.M."/>
            <person name="Mascher T."/>
            <person name="Medema M.H."/>
            <person name="Devos D.P."/>
            <person name="Kaster A.-K."/>
            <person name="Ovreas L."/>
            <person name="Rohde M."/>
            <person name="Galperin M.Y."/>
            <person name="Jogler C."/>
        </authorList>
    </citation>
    <scope>NUCLEOTIDE SEQUENCE [LARGE SCALE GENOMIC DNA]</scope>
    <source>
        <strain evidence="1 2">Pla100</strain>
    </source>
</reference>